<protein>
    <recommendedName>
        <fullName evidence="6">Type VII secretion protein EssB</fullName>
    </recommendedName>
</protein>
<organism evidence="4 5">
    <name type="scientific">Priestia koreensis</name>
    <dbReference type="NCBI Taxonomy" id="284581"/>
    <lineage>
        <taxon>Bacteria</taxon>
        <taxon>Bacillati</taxon>
        <taxon>Bacillota</taxon>
        <taxon>Bacilli</taxon>
        <taxon>Bacillales</taxon>
        <taxon>Bacillaceae</taxon>
        <taxon>Priestia</taxon>
    </lineage>
</organism>
<keyword evidence="3" id="KW-1133">Transmembrane helix</keyword>
<dbReference type="InterPro" id="IPR018778">
    <property type="entry name" value="T7SS_EssB"/>
</dbReference>
<dbReference type="PATRIC" id="fig|284581.3.peg.8"/>
<gene>
    <name evidence="4" type="ORF">AMD01_18665</name>
</gene>
<evidence type="ECO:0000313" key="4">
    <source>
        <dbReference type="EMBL" id="KOO41906.1"/>
    </source>
</evidence>
<reference evidence="5" key="1">
    <citation type="submission" date="2015-08" db="EMBL/GenBank/DDBJ databases">
        <title>Fjat-14210 dsm16467.</title>
        <authorList>
            <person name="Liu B."/>
            <person name="Wang J."/>
            <person name="Zhu Y."/>
            <person name="Liu G."/>
            <person name="Chen Q."/>
            <person name="Chen Z."/>
            <person name="Lan J."/>
            <person name="Che J."/>
            <person name="Ge C."/>
            <person name="Shi H."/>
            <person name="Pan Z."/>
            <person name="Liu X."/>
        </authorList>
    </citation>
    <scope>NUCLEOTIDE SEQUENCE [LARGE SCALE GENOMIC DNA]</scope>
    <source>
        <strain evidence="5">DSM 16467</strain>
    </source>
</reference>
<evidence type="ECO:0000313" key="5">
    <source>
        <dbReference type="Proteomes" id="UP000037558"/>
    </source>
</evidence>
<comment type="caution">
    <text evidence="4">The sequence shown here is derived from an EMBL/GenBank/DDBJ whole genome shotgun (WGS) entry which is preliminary data.</text>
</comment>
<keyword evidence="3" id="KW-0472">Membrane</keyword>
<dbReference type="AlphaFoldDB" id="A0A0M0KSW0"/>
<dbReference type="EMBL" id="LILC01000027">
    <property type="protein sequence ID" value="KOO41906.1"/>
    <property type="molecule type" value="Genomic_DNA"/>
</dbReference>
<dbReference type="OrthoDB" id="4975281at2"/>
<evidence type="ECO:0000256" key="2">
    <source>
        <dbReference type="SAM" id="MobiDB-lite"/>
    </source>
</evidence>
<keyword evidence="5" id="KW-1185">Reference proteome</keyword>
<dbReference type="NCBIfam" id="TIGR03926">
    <property type="entry name" value="T7_EssB"/>
    <property type="match status" value="1"/>
</dbReference>
<accession>A0A0M0KSW0</accession>
<sequence length="445" mass="51443">MSEKKPTYLEQQIDAEIIKEKGTYTFTFQREKIRLDQAIEVELLKEMDPLFKREIVTNENELRVIVHTQEQDKPFQALKGRLDLQRWMFGHQLVEKVRDHAYTRLHLVVCPENIVFNKGMEPFFLHYGVKESLPPYEKNEERLFNELKATVAAAVDTKYSFFQYLTQHKTLQLSEDTKRIIECDTTTSLLHVLEERIDQIDRHERSLVRMPKKKWNWLRYSTIGLSVLLIPAVAYIMYALFFQQPKQEAFMDANKAFIQENYSAVADALEAYDVDEMPMLIKYELSRSYVMNKNLPQEATANILNAITLQSDEDYLNYWIYIGRGEGKAALDIARTIDERDLIIMALNTYTSELKSDNDLAVDERQQKLDEVKQELTEFKDEIKKEEEEAAKQAEEENESSSPSTPAQTAPAKPSTTQPSKPAQNQPAGQKPATEKPATGANNPS</sequence>
<feature type="region of interest" description="Disordered" evidence="2">
    <location>
        <begin position="379"/>
        <end position="445"/>
    </location>
</feature>
<evidence type="ECO:0000256" key="3">
    <source>
        <dbReference type="SAM" id="Phobius"/>
    </source>
</evidence>
<keyword evidence="3" id="KW-0812">Transmembrane</keyword>
<dbReference type="Gene3D" id="1.10.510.10">
    <property type="entry name" value="Transferase(Phosphotransferase) domain 1"/>
    <property type="match status" value="1"/>
</dbReference>
<proteinExistence type="inferred from homology"/>
<evidence type="ECO:0000256" key="1">
    <source>
        <dbReference type="ARBA" id="ARBA00010163"/>
    </source>
</evidence>
<dbReference type="Gene3D" id="1.25.40.680">
    <property type="entry name" value="Type VII secretion system EssB, C-terminal-like domain"/>
    <property type="match status" value="1"/>
</dbReference>
<dbReference type="STRING" id="284581.AMD01_18665"/>
<evidence type="ECO:0008006" key="6">
    <source>
        <dbReference type="Google" id="ProtNLM"/>
    </source>
</evidence>
<dbReference type="Proteomes" id="UP000037558">
    <property type="component" value="Unassembled WGS sequence"/>
</dbReference>
<comment type="similarity">
    <text evidence="1">Belongs to the EssB family.</text>
</comment>
<dbReference type="InterPro" id="IPR042565">
    <property type="entry name" value="T7SS_EssB_C"/>
</dbReference>
<feature type="transmembrane region" description="Helical" evidence="3">
    <location>
        <begin position="217"/>
        <end position="241"/>
    </location>
</feature>
<name>A0A0M0KSW0_9BACI</name>
<feature type="compositionally biased region" description="Basic and acidic residues" evidence="2">
    <location>
        <begin position="379"/>
        <end position="395"/>
    </location>
</feature>
<feature type="compositionally biased region" description="Low complexity" evidence="2">
    <location>
        <begin position="400"/>
        <end position="420"/>
    </location>
</feature>
<dbReference type="Pfam" id="PF10140">
    <property type="entry name" value="YukC"/>
    <property type="match status" value="1"/>
</dbReference>
<dbReference type="RefSeq" id="WP_053402963.1">
    <property type="nucleotide sequence ID" value="NZ_LILC01000027.1"/>
</dbReference>